<dbReference type="Proteomes" id="UP000032049">
    <property type="component" value="Unassembled WGS sequence"/>
</dbReference>
<dbReference type="STRING" id="1503925.TH53_21095"/>
<sequence>MNTKAKLITSLKIWIVIYPAITLFLYLFGKPLAAFPLYQRTLLLTVSLVPCIVFIGLPLINFIISLISAEKNDMSK</sequence>
<comment type="caution">
    <text evidence="2">The sequence shown here is derived from an EMBL/GenBank/DDBJ whole genome shotgun (WGS) entry which is preliminary data.</text>
</comment>
<dbReference type="OrthoDB" id="772949at2"/>
<keyword evidence="1" id="KW-0812">Transmembrane</keyword>
<evidence type="ECO:0000256" key="1">
    <source>
        <dbReference type="SAM" id="Phobius"/>
    </source>
</evidence>
<dbReference type="EMBL" id="JXRA01000104">
    <property type="protein sequence ID" value="KIO75351.1"/>
    <property type="molecule type" value="Genomic_DNA"/>
</dbReference>
<name>A0A0D0GLV6_9SPHI</name>
<reference evidence="2 3" key="1">
    <citation type="submission" date="2015-01" db="EMBL/GenBank/DDBJ databases">
        <title>Draft genome sequence of Pedobacter sp. NL19 isolated from sludge of an effluent treatment pond in an abandoned uranium mine.</title>
        <authorList>
            <person name="Santos T."/>
            <person name="Caetano T."/>
            <person name="Covas C."/>
            <person name="Cruz A."/>
            <person name="Mendo S."/>
        </authorList>
    </citation>
    <scope>NUCLEOTIDE SEQUENCE [LARGE SCALE GENOMIC DNA]</scope>
    <source>
        <strain evidence="2 3">NL19</strain>
    </source>
</reference>
<keyword evidence="3" id="KW-1185">Reference proteome</keyword>
<accession>A0A0D0GLV6</accession>
<protein>
    <submittedName>
        <fullName evidence="2">Uncharacterized protein</fullName>
    </submittedName>
</protein>
<dbReference type="AlphaFoldDB" id="A0A0D0GLV6"/>
<evidence type="ECO:0000313" key="3">
    <source>
        <dbReference type="Proteomes" id="UP000032049"/>
    </source>
</evidence>
<evidence type="ECO:0000313" key="2">
    <source>
        <dbReference type="EMBL" id="KIO75351.1"/>
    </source>
</evidence>
<feature type="transmembrane region" description="Helical" evidence="1">
    <location>
        <begin position="41"/>
        <end position="67"/>
    </location>
</feature>
<keyword evidence="1" id="KW-1133">Transmembrane helix</keyword>
<dbReference type="RefSeq" id="WP_041885242.1">
    <property type="nucleotide sequence ID" value="NZ_CP157278.1"/>
</dbReference>
<gene>
    <name evidence="2" type="ORF">TH53_21095</name>
</gene>
<feature type="transmembrane region" description="Helical" evidence="1">
    <location>
        <begin position="12"/>
        <end position="29"/>
    </location>
</feature>
<proteinExistence type="predicted"/>
<organism evidence="2 3">
    <name type="scientific">Pedobacter lusitanus</name>
    <dbReference type="NCBI Taxonomy" id="1503925"/>
    <lineage>
        <taxon>Bacteria</taxon>
        <taxon>Pseudomonadati</taxon>
        <taxon>Bacteroidota</taxon>
        <taxon>Sphingobacteriia</taxon>
        <taxon>Sphingobacteriales</taxon>
        <taxon>Sphingobacteriaceae</taxon>
        <taxon>Pedobacter</taxon>
    </lineage>
</organism>
<keyword evidence="1" id="KW-0472">Membrane</keyword>